<protein>
    <recommendedName>
        <fullName evidence="9">2-keto-3-deoxygluconate permease</fullName>
        <shortName evidence="9">KDG permease</shortName>
    </recommendedName>
</protein>
<comment type="similarity">
    <text evidence="1 9">Belongs to the KdgT transporter family.</text>
</comment>
<dbReference type="AlphaFoldDB" id="A0A212M0H3"/>
<keyword evidence="6 9" id="KW-0769">Symport</keyword>
<feature type="transmembrane region" description="Helical" evidence="9">
    <location>
        <begin position="102"/>
        <end position="119"/>
    </location>
</feature>
<dbReference type="InterPro" id="IPR004684">
    <property type="entry name" value="2keto-3dGluconate_permease"/>
</dbReference>
<dbReference type="GO" id="GO:0015649">
    <property type="term" value="F:2-keto-3-deoxygluconate:proton symporter activity"/>
    <property type="evidence" value="ECO:0007669"/>
    <property type="project" value="UniProtKB-UniRule"/>
</dbReference>
<comment type="catalytic activity">
    <reaction evidence="9">
        <text>2-dehydro-3-deoxy-D-gluconate(in) + H(+)(in) = 2-dehydro-3-deoxy-D-gluconate(out) + H(+)(out)</text>
        <dbReference type="Rhea" id="RHEA:29943"/>
        <dbReference type="ChEBI" id="CHEBI:15378"/>
        <dbReference type="ChEBI" id="CHEBI:57990"/>
    </reaction>
</comment>
<dbReference type="HAMAP" id="MF_00070">
    <property type="entry name" value="KdgT"/>
    <property type="match status" value="1"/>
</dbReference>
<evidence type="ECO:0000256" key="3">
    <source>
        <dbReference type="ARBA" id="ARBA00022475"/>
    </source>
</evidence>
<dbReference type="EMBL" id="FMJE01000007">
    <property type="protein sequence ID" value="SCM83344.1"/>
    <property type="molecule type" value="Genomic_DNA"/>
</dbReference>
<evidence type="ECO:0000256" key="9">
    <source>
        <dbReference type="HAMAP-Rule" id="MF_00070"/>
    </source>
</evidence>
<keyword evidence="7 9" id="KW-1133">Transmembrane helix</keyword>
<evidence type="ECO:0000256" key="1">
    <source>
        <dbReference type="ARBA" id="ARBA00006430"/>
    </source>
</evidence>
<evidence type="ECO:0000256" key="2">
    <source>
        <dbReference type="ARBA" id="ARBA00022448"/>
    </source>
</evidence>
<keyword evidence="2 9" id="KW-0813">Transport</keyword>
<reference evidence="10" key="1">
    <citation type="submission" date="2016-08" db="EMBL/GenBank/DDBJ databases">
        <authorList>
            <person name="Seilhamer J.J."/>
        </authorList>
    </citation>
    <scope>NUCLEOTIDE SEQUENCE</scope>
    <source>
        <strain evidence="10">86</strain>
    </source>
</reference>
<feature type="transmembrane region" description="Helical" evidence="9">
    <location>
        <begin position="195"/>
        <end position="212"/>
    </location>
</feature>
<keyword evidence="5 9" id="KW-0812">Transmembrane</keyword>
<gene>
    <name evidence="9 10" type="primary">kdgT</name>
    <name evidence="10" type="ORF">KL86SPO_70202</name>
</gene>
<comment type="subcellular location">
    <subcellularLocation>
        <location evidence="9">Cell membrane</location>
        <topology evidence="9">Multi-pass membrane protein</topology>
    </subcellularLocation>
</comment>
<accession>A0A212M0H3</accession>
<feature type="transmembrane region" description="Helical" evidence="9">
    <location>
        <begin position="224"/>
        <end position="245"/>
    </location>
</feature>
<evidence type="ECO:0000256" key="4">
    <source>
        <dbReference type="ARBA" id="ARBA00022597"/>
    </source>
</evidence>
<feature type="transmembrane region" description="Helical" evidence="9">
    <location>
        <begin position="167"/>
        <end position="188"/>
    </location>
</feature>
<evidence type="ECO:0000313" key="10">
    <source>
        <dbReference type="EMBL" id="SCM83344.1"/>
    </source>
</evidence>
<dbReference type="GO" id="GO:0005886">
    <property type="term" value="C:plasma membrane"/>
    <property type="evidence" value="ECO:0007669"/>
    <property type="project" value="UniProtKB-SubCell"/>
</dbReference>
<feature type="transmembrane region" description="Helical" evidence="9">
    <location>
        <begin position="76"/>
        <end position="96"/>
    </location>
</feature>
<feature type="transmembrane region" description="Helical" evidence="9">
    <location>
        <begin position="257"/>
        <end position="276"/>
    </location>
</feature>
<dbReference type="Pfam" id="PF03812">
    <property type="entry name" value="KdgT"/>
    <property type="match status" value="1"/>
</dbReference>
<feature type="transmembrane region" description="Helical" evidence="9">
    <location>
        <begin position="288"/>
        <end position="310"/>
    </location>
</feature>
<name>A0A212M0H3_9FIRM</name>
<evidence type="ECO:0000256" key="6">
    <source>
        <dbReference type="ARBA" id="ARBA00022847"/>
    </source>
</evidence>
<proteinExistence type="inferred from homology"/>
<evidence type="ECO:0000256" key="7">
    <source>
        <dbReference type="ARBA" id="ARBA00022989"/>
    </source>
</evidence>
<sequence length="321" mass="32657">MQIKKTIERVPGGMMLIPLLLGAIINTFFPAAGKTFGSFTNALMTGSQPILAVFFVCMGATLNVKATPYILKKGGALLGAKILTGTVLGFLAAALIPNGLMVEHGLLAGLSVLAIVASMNDTNGGLYMALIGQFGRKEDAAAYSVMSLESGPFFTMIALGMAGVAAFPLPTLIGTILPLLIGMLLGNLDEEMRDFLGGAAPIMIPFFAFGLGNSLNLTTVWKAGLLGLLMGVGVVVITGTVLIIADKLTGGTGVAGIAAATTAGNAAAVPAAIAAVDPRFLPVAPSATMLVATCVIVTAILVPIVTAWYAKRVAAQTVPQP</sequence>
<dbReference type="RefSeq" id="WP_288185808.1">
    <property type="nucleotide sequence ID" value="NZ_LT608335.1"/>
</dbReference>
<evidence type="ECO:0000256" key="5">
    <source>
        <dbReference type="ARBA" id="ARBA00022692"/>
    </source>
</evidence>
<comment type="function">
    <text evidence="9">Catalyzes the proton-dependent uptake of 2-keto-3-deoxygluconate (KDG) into the cell.</text>
</comment>
<feature type="transmembrane region" description="Helical" evidence="9">
    <location>
        <begin position="140"/>
        <end position="161"/>
    </location>
</feature>
<evidence type="ECO:0000256" key="8">
    <source>
        <dbReference type="ARBA" id="ARBA00023136"/>
    </source>
</evidence>
<organism evidence="10">
    <name type="scientific">uncultured Sporomusa sp</name>
    <dbReference type="NCBI Taxonomy" id="307249"/>
    <lineage>
        <taxon>Bacteria</taxon>
        <taxon>Bacillati</taxon>
        <taxon>Bacillota</taxon>
        <taxon>Negativicutes</taxon>
        <taxon>Selenomonadales</taxon>
        <taxon>Sporomusaceae</taxon>
        <taxon>Sporomusa</taxon>
        <taxon>environmental samples</taxon>
    </lineage>
</organism>
<keyword evidence="8 9" id="KW-0472">Membrane</keyword>
<feature type="transmembrane region" description="Helical" evidence="9">
    <location>
        <begin position="43"/>
        <end position="64"/>
    </location>
</feature>
<keyword evidence="4 9" id="KW-0762">Sugar transport</keyword>
<keyword evidence="3 9" id="KW-1003">Cell membrane</keyword>
<feature type="transmembrane region" description="Helical" evidence="9">
    <location>
        <begin position="12"/>
        <end position="31"/>
    </location>
</feature>